<evidence type="ECO:0000256" key="4">
    <source>
        <dbReference type="ARBA" id="ARBA00023004"/>
    </source>
</evidence>
<evidence type="ECO:0000256" key="2">
    <source>
        <dbReference type="ARBA" id="ARBA00022723"/>
    </source>
</evidence>
<feature type="domain" description="Cysteine-rich" evidence="6">
    <location>
        <begin position="112"/>
        <end position="190"/>
    </location>
</feature>
<protein>
    <submittedName>
        <fullName evidence="8">(Fe-S)-binding protein</fullName>
    </submittedName>
</protein>
<dbReference type="InterPro" id="IPR017896">
    <property type="entry name" value="4Fe4S_Fe-S-bd"/>
</dbReference>
<dbReference type="EMBL" id="JACJKS010000006">
    <property type="protein sequence ID" value="MBM6948199.1"/>
    <property type="molecule type" value="Genomic_DNA"/>
</dbReference>
<dbReference type="PANTHER" id="PTHR43255:SF1">
    <property type="entry name" value="IRON-SULFUR-BINDING OXIDOREDUCTASE FADF-RELATED"/>
    <property type="match status" value="1"/>
</dbReference>
<name>A0A938XCI9_9CLOT</name>
<sequence length="332" mass="37125">MKENEKVVSPEAAADACVHCHLCRKSCAFLEKYGMDIGDTGRLRELAYHCFLCGTCTAVCPRGIDGRQVVLTMRREHAAKEGGRPKGYGMLLWEKADYKFRNYRNAAGTSVLFPGCNFPSFYPETTKYLSALLKERAGIGTVYDCCGKPVAELGMADREETILRELDARLSGEDIEELILVCPNCYHFLKGKLRARVVSIYRKLQELGIRTKEMKGSLSFFLPCPDRVQQEMLKDIKMFLKKDPEILDGVQCCGLGGCAAGKEPDLAAALTDPLLREELVYTYCASCCGNLARKGCRAEHILVKLLGTGETPDTRKSLLNRAKFTYRKEKKE</sequence>
<evidence type="ECO:0000256" key="1">
    <source>
        <dbReference type="ARBA" id="ARBA00022485"/>
    </source>
</evidence>
<proteinExistence type="predicted"/>
<evidence type="ECO:0000313" key="8">
    <source>
        <dbReference type="EMBL" id="MBM6948199.1"/>
    </source>
</evidence>
<dbReference type="Gene3D" id="3.30.70.20">
    <property type="match status" value="1"/>
</dbReference>
<dbReference type="SUPFAM" id="SSF46548">
    <property type="entry name" value="alpha-helical ferredoxin"/>
    <property type="match status" value="1"/>
</dbReference>
<keyword evidence="2" id="KW-0479">Metal-binding</keyword>
<evidence type="ECO:0000256" key="5">
    <source>
        <dbReference type="ARBA" id="ARBA00023014"/>
    </source>
</evidence>
<reference evidence="8" key="2">
    <citation type="journal article" date="2021" name="Sci. Rep.">
        <title>The distribution of antibiotic resistance genes in chicken gut microbiota commensals.</title>
        <authorList>
            <person name="Juricova H."/>
            <person name="Matiasovicova J."/>
            <person name="Kubasova T."/>
            <person name="Cejkova D."/>
            <person name="Rychlik I."/>
        </authorList>
    </citation>
    <scope>NUCLEOTIDE SEQUENCE</scope>
    <source>
        <strain evidence="8">An582</strain>
    </source>
</reference>
<comment type="caution">
    <text evidence="8">The sequence shown here is derived from an EMBL/GenBank/DDBJ whole genome shotgun (WGS) entry which is preliminary data.</text>
</comment>
<evidence type="ECO:0000259" key="7">
    <source>
        <dbReference type="Pfam" id="PF13183"/>
    </source>
</evidence>
<keyword evidence="5" id="KW-0411">Iron-sulfur</keyword>
<dbReference type="Pfam" id="PF02754">
    <property type="entry name" value="CCG"/>
    <property type="match status" value="1"/>
</dbReference>
<dbReference type="Proteomes" id="UP000705508">
    <property type="component" value="Unassembled WGS sequence"/>
</dbReference>
<evidence type="ECO:0000259" key="6">
    <source>
        <dbReference type="Pfam" id="PF02754"/>
    </source>
</evidence>
<dbReference type="RefSeq" id="WP_204906223.1">
    <property type="nucleotide sequence ID" value="NZ_JACJKS010000006.1"/>
</dbReference>
<dbReference type="InterPro" id="IPR051460">
    <property type="entry name" value="HdrC_iron-sulfur_subunit"/>
</dbReference>
<feature type="domain" description="4Fe-4S ferredoxin-type" evidence="7">
    <location>
        <begin position="14"/>
        <end position="64"/>
    </location>
</feature>
<dbReference type="GO" id="GO:0016491">
    <property type="term" value="F:oxidoreductase activity"/>
    <property type="evidence" value="ECO:0007669"/>
    <property type="project" value="UniProtKB-KW"/>
</dbReference>
<dbReference type="PROSITE" id="PS00198">
    <property type="entry name" value="4FE4S_FER_1"/>
    <property type="match status" value="1"/>
</dbReference>
<keyword evidence="4" id="KW-0408">Iron</keyword>
<reference evidence="8" key="1">
    <citation type="submission" date="2020-08" db="EMBL/GenBank/DDBJ databases">
        <authorList>
            <person name="Cejkova D."/>
            <person name="Kubasova T."/>
            <person name="Jahodarova E."/>
            <person name="Rychlik I."/>
        </authorList>
    </citation>
    <scope>NUCLEOTIDE SEQUENCE</scope>
    <source>
        <strain evidence="8">An582</strain>
    </source>
</reference>
<gene>
    <name evidence="8" type="ORF">H6A20_05945</name>
</gene>
<accession>A0A938XCI9</accession>
<evidence type="ECO:0000313" key="9">
    <source>
        <dbReference type="Proteomes" id="UP000705508"/>
    </source>
</evidence>
<keyword evidence="1" id="KW-0004">4Fe-4S</keyword>
<dbReference type="AlphaFoldDB" id="A0A938XCI9"/>
<dbReference type="GO" id="GO:0051539">
    <property type="term" value="F:4 iron, 4 sulfur cluster binding"/>
    <property type="evidence" value="ECO:0007669"/>
    <property type="project" value="UniProtKB-KW"/>
</dbReference>
<evidence type="ECO:0000256" key="3">
    <source>
        <dbReference type="ARBA" id="ARBA00023002"/>
    </source>
</evidence>
<dbReference type="GO" id="GO:0005886">
    <property type="term" value="C:plasma membrane"/>
    <property type="evidence" value="ECO:0007669"/>
    <property type="project" value="TreeGrafter"/>
</dbReference>
<dbReference type="GO" id="GO:0046872">
    <property type="term" value="F:metal ion binding"/>
    <property type="evidence" value="ECO:0007669"/>
    <property type="project" value="UniProtKB-KW"/>
</dbReference>
<keyword evidence="3" id="KW-0560">Oxidoreductase</keyword>
<dbReference type="PANTHER" id="PTHR43255">
    <property type="entry name" value="IRON-SULFUR-BINDING OXIDOREDUCTASE FADF-RELATED-RELATED"/>
    <property type="match status" value="1"/>
</dbReference>
<dbReference type="InterPro" id="IPR017900">
    <property type="entry name" value="4Fe4S_Fe_S_CS"/>
</dbReference>
<organism evidence="8 9">
    <name type="scientific">Mordavella massiliensis</name>
    <dbReference type="NCBI Taxonomy" id="1871024"/>
    <lineage>
        <taxon>Bacteria</taxon>
        <taxon>Bacillati</taxon>
        <taxon>Bacillota</taxon>
        <taxon>Clostridia</taxon>
        <taxon>Eubacteriales</taxon>
        <taxon>Clostridiaceae</taxon>
        <taxon>Mordavella</taxon>
    </lineage>
</organism>
<dbReference type="InterPro" id="IPR004017">
    <property type="entry name" value="Cys_rich_dom"/>
</dbReference>
<dbReference type="Pfam" id="PF13183">
    <property type="entry name" value="Fer4_8"/>
    <property type="match status" value="1"/>
</dbReference>